<protein>
    <submittedName>
        <fullName evidence="1">Uncharacterized protein</fullName>
    </submittedName>
</protein>
<dbReference type="Proteomes" id="UP000295146">
    <property type="component" value="Unassembled WGS sequence"/>
</dbReference>
<dbReference type="RefSeq" id="WP_134101217.1">
    <property type="nucleotide sequence ID" value="NZ_SODP01000001.1"/>
</dbReference>
<sequence length="295" mass="31948">MTPNLFTPPEYDEALCRLAIGVELVDALDALPTYGGGRYQRNAAVLDERHPSPLHQWRRWAAGQTLNDVLAGLDRHRSGRFAHLYGTAPDPHDENLTVRIVEPRASTGRYLVPRRLRLRLYDDPVPDPPPDPGNQRIFRVGMFPGAGAYPSSGSTVLRGRVVRPGADGELHPVRWVRVVARDTLDDLGWAHGDDRGEFVLILGSPAGAGTMPVDPLPVELTLTLPPAVTADPADVLLKVVDPLWDLPVQTAIATDDPSTDPVLTGRGPWPGTPFGPFAAPVPLGRESTVTIQLPA</sequence>
<keyword evidence="2" id="KW-1185">Reference proteome</keyword>
<comment type="caution">
    <text evidence="1">The sequence shown here is derived from an EMBL/GenBank/DDBJ whole genome shotgun (WGS) entry which is preliminary data.</text>
</comment>
<reference evidence="1 2" key="1">
    <citation type="submission" date="2019-03" db="EMBL/GenBank/DDBJ databases">
        <title>Genomic Encyclopedia of Type Strains, Phase III (KMG-III): the genomes of soil and plant-associated and newly described type strains.</title>
        <authorList>
            <person name="Whitman W."/>
        </authorList>
    </citation>
    <scope>NUCLEOTIDE SEQUENCE [LARGE SCALE GENOMIC DNA]</scope>
    <source>
        <strain evidence="1 2">VKM Ac-2573</strain>
    </source>
</reference>
<gene>
    <name evidence="1" type="ORF">EV653_2290</name>
</gene>
<dbReference type="AlphaFoldDB" id="A0A4R8CM28"/>
<accession>A0A4R8CM28</accession>
<organism evidence="1 2">
    <name type="scientific">Kribbella pratensis</name>
    <dbReference type="NCBI Taxonomy" id="2512112"/>
    <lineage>
        <taxon>Bacteria</taxon>
        <taxon>Bacillati</taxon>
        <taxon>Actinomycetota</taxon>
        <taxon>Actinomycetes</taxon>
        <taxon>Propionibacteriales</taxon>
        <taxon>Kribbellaceae</taxon>
        <taxon>Kribbella</taxon>
    </lineage>
</organism>
<dbReference type="OrthoDB" id="9151199at2"/>
<evidence type="ECO:0000313" key="2">
    <source>
        <dbReference type="Proteomes" id="UP000295146"/>
    </source>
</evidence>
<proteinExistence type="predicted"/>
<dbReference type="EMBL" id="SODP01000001">
    <property type="protein sequence ID" value="TDW77126.1"/>
    <property type="molecule type" value="Genomic_DNA"/>
</dbReference>
<name>A0A4R8CM28_9ACTN</name>
<evidence type="ECO:0000313" key="1">
    <source>
        <dbReference type="EMBL" id="TDW77126.1"/>
    </source>
</evidence>